<evidence type="ECO:0000256" key="5">
    <source>
        <dbReference type="ARBA" id="ARBA00023136"/>
    </source>
</evidence>
<evidence type="ECO:0000256" key="2">
    <source>
        <dbReference type="ARBA" id="ARBA00022692"/>
    </source>
</evidence>
<evidence type="ECO:0000256" key="7">
    <source>
        <dbReference type="ARBA" id="ARBA00023180"/>
    </source>
</evidence>
<keyword evidence="7" id="KW-0325">Glycoprotein</keyword>
<feature type="transmembrane region" description="Helical" evidence="9">
    <location>
        <begin position="792"/>
        <end position="812"/>
    </location>
</feature>
<dbReference type="SUPFAM" id="SSF53822">
    <property type="entry name" value="Periplasmic binding protein-like I"/>
    <property type="match status" value="1"/>
</dbReference>
<dbReference type="AlphaFoldDB" id="A0AAU9J8N7"/>
<dbReference type="InterPro" id="IPR002455">
    <property type="entry name" value="GPCR3_GABA-B"/>
</dbReference>
<feature type="transmembrane region" description="Helical" evidence="9">
    <location>
        <begin position="699"/>
        <end position="719"/>
    </location>
</feature>
<evidence type="ECO:0000256" key="9">
    <source>
        <dbReference type="SAM" id="Phobius"/>
    </source>
</evidence>
<comment type="caution">
    <text evidence="11">The sequence shown here is derived from an EMBL/GenBank/DDBJ whole genome shotgun (WGS) entry which is preliminary data.</text>
</comment>
<evidence type="ECO:0000313" key="12">
    <source>
        <dbReference type="Proteomes" id="UP001162131"/>
    </source>
</evidence>
<protein>
    <recommendedName>
        <fullName evidence="10">Receptor ligand binding region domain-containing protein</fullName>
    </recommendedName>
</protein>
<dbReference type="Pfam" id="PF01094">
    <property type="entry name" value="ANF_receptor"/>
    <property type="match status" value="1"/>
</dbReference>
<evidence type="ECO:0000256" key="3">
    <source>
        <dbReference type="ARBA" id="ARBA00022989"/>
    </source>
</evidence>
<dbReference type="InterPro" id="IPR028082">
    <property type="entry name" value="Peripla_BP_I"/>
</dbReference>
<feature type="transmembrane region" description="Helical" evidence="9">
    <location>
        <begin position="555"/>
        <end position="574"/>
    </location>
</feature>
<feature type="transmembrane region" description="Helical" evidence="9">
    <location>
        <begin position="818"/>
        <end position="838"/>
    </location>
</feature>
<keyword evidence="8" id="KW-0807">Transducer</keyword>
<feature type="transmembrane region" description="Helical" evidence="9">
    <location>
        <begin position="763"/>
        <end position="780"/>
    </location>
</feature>
<feature type="transmembrane region" description="Helical" evidence="9">
    <location>
        <begin position="739"/>
        <end position="757"/>
    </location>
</feature>
<keyword evidence="2 9" id="KW-0812">Transmembrane</keyword>
<feature type="domain" description="Receptor ligand binding region" evidence="10">
    <location>
        <begin position="182"/>
        <end position="436"/>
    </location>
</feature>
<feature type="transmembrane region" description="Helical" evidence="9">
    <location>
        <begin position="649"/>
        <end position="671"/>
    </location>
</feature>
<evidence type="ECO:0000259" key="10">
    <source>
        <dbReference type="Pfam" id="PF01094"/>
    </source>
</evidence>
<keyword evidence="4" id="KW-0297">G-protein coupled receptor</keyword>
<evidence type="ECO:0000256" key="1">
    <source>
        <dbReference type="ARBA" id="ARBA00004370"/>
    </source>
</evidence>
<dbReference type="PANTHER" id="PTHR10519">
    <property type="entry name" value="GABA-B RECEPTOR"/>
    <property type="match status" value="1"/>
</dbReference>
<keyword evidence="5 9" id="KW-0472">Membrane</keyword>
<evidence type="ECO:0000313" key="11">
    <source>
        <dbReference type="EMBL" id="CAG9322130.1"/>
    </source>
</evidence>
<proteinExistence type="predicted"/>
<dbReference type="Gene3D" id="3.40.50.2300">
    <property type="match status" value="1"/>
</dbReference>
<dbReference type="EMBL" id="CAJZBQ010000030">
    <property type="protein sequence ID" value="CAG9322130.1"/>
    <property type="molecule type" value="Genomic_DNA"/>
</dbReference>
<accession>A0AAU9J8N7</accession>
<dbReference type="GO" id="GO:0038039">
    <property type="term" value="C:G protein-coupled receptor heterodimeric complex"/>
    <property type="evidence" value="ECO:0007669"/>
    <property type="project" value="TreeGrafter"/>
</dbReference>
<comment type="subcellular location">
    <subcellularLocation>
        <location evidence="1">Membrane</location>
    </subcellularLocation>
</comment>
<reference evidence="11" key="1">
    <citation type="submission" date="2021-09" db="EMBL/GenBank/DDBJ databases">
        <authorList>
            <consortium name="AG Swart"/>
            <person name="Singh M."/>
            <person name="Singh A."/>
            <person name="Seah K."/>
            <person name="Emmerich C."/>
        </authorList>
    </citation>
    <scope>NUCLEOTIDE SEQUENCE</scope>
    <source>
        <strain evidence="11">ATCC30299</strain>
    </source>
</reference>
<evidence type="ECO:0000256" key="6">
    <source>
        <dbReference type="ARBA" id="ARBA00023170"/>
    </source>
</evidence>
<organism evidence="11 12">
    <name type="scientific">Blepharisma stoltei</name>
    <dbReference type="NCBI Taxonomy" id="1481888"/>
    <lineage>
        <taxon>Eukaryota</taxon>
        <taxon>Sar</taxon>
        <taxon>Alveolata</taxon>
        <taxon>Ciliophora</taxon>
        <taxon>Postciliodesmatophora</taxon>
        <taxon>Heterotrichea</taxon>
        <taxon>Heterotrichida</taxon>
        <taxon>Blepharismidae</taxon>
        <taxon>Blepharisma</taxon>
    </lineage>
</organism>
<keyword evidence="6" id="KW-0675">Receptor</keyword>
<dbReference type="InterPro" id="IPR001828">
    <property type="entry name" value="ANF_lig-bd_rcpt"/>
</dbReference>
<dbReference type="Proteomes" id="UP001162131">
    <property type="component" value="Unassembled WGS sequence"/>
</dbReference>
<feature type="transmembrane region" description="Helical" evidence="9">
    <location>
        <begin position="605"/>
        <end position="628"/>
    </location>
</feature>
<keyword evidence="3 9" id="KW-1133">Transmembrane helix</keyword>
<keyword evidence="12" id="KW-1185">Reference proteome</keyword>
<dbReference type="GO" id="GO:0004965">
    <property type="term" value="F:G protein-coupled GABA receptor activity"/>
    <property type="evidence" value="ECO:0007669"/>
    <property type="project" value="InterPro"/>
</dbReference>
<feature type="transmembrane region" description="Helical" evidence="9">
    <location>
        <begin position="514"/>
        <end position="535"/>
    </location>
</feature>
<dbReference type="GO" id="GO:0007214">
    <property type="term" value="P:gamma-aminobutyric acid signaling pathway"/>
    <property type="evidence" value="ECO:0007669"/>
    <property type="project" value="TreeGrafter"/>
</dbReference>
<evidence type="ECO:0000256" key="8">
    <source>
        <dbReference type="ARBA" id="ARBA00023224"/>
    </source>
</evidence>
<name>A0AAU9J8N7_9CILI</name>
<gene>
    <name evidence="11" type="ORF">BSTOLATCC_MIC30510</name>
</gene>
<dbReference type="PANTHER" id="PTHR10519:SF68">
    <property type="entry name" value="METABOTROPIC GLUTAMATE RECEPTOR-LIKE PROTEIN Q"/>
    <property type="match status" value="1"/>
</dbReference>
<sequence>MILEYKNGYMNSNNFDSLLLKQLFESKTSEHRKLPLFSIVNIENNSKIIKALIDGLNAKVFNNTFFYPGNTNTPPIISETEIVVSIASGSKEPNGLPNNVYNSENFEGSLYAQWVINNSTFILKNFYITQFQTDCGSDTFDFNFYYNCMNPYKDQLGVAFLSPSFEYGALGYILVLRSLGLEIPHCGAATSISELSNKTEYREFMRITSSPYDYATIVAKSITYFGWNNIAVIYSNDSTMASLYKVFVEDCTRLDISILNNEDKRIISPGYLRSNFRQFKHIFQNIYDSKARICIMLMDVQSSLHAVEGLYDIGFREGDIVLIFKSKIGGAKASFNDLPEFVHKRKELLLGSLSFSSIEYYGDYGEKIEAEIAKAFYPEDPSYKCFSFDAFMLAANGLDYTINQGGEIENPWLLNKNLRKQRFVGCSGVISINSNSNDRNSAPKPLMNFYYNETDKTYYEEIAMIFNLESSKTLSVLQQIIWPGGSYEIPKDLRDDNFDCPFDKKLVSRSGKGIGLLFGIYFSIFSASGFMTFFVWQRWKLIDFPKLKKQKKIKFADMMVYLVIAIDFFQYLYLGPPISINPLVAYISETTSVDLSNIISFKGSFFWIVMILALSLASLSIFLNILTVTRFKYYLETKYFADIKALAEGLMPILGNALFIPIFSFLLNIFACTHTTGHNIFDTYLDHDCYQYCWQGKHLIFAIFSIVAIFVYVPLIVYYRPLYQEVQESLNIKTMPKYLVVKSFAQIFFVVLKKTLGLYQLKIHGFIYLVLFSIYIWIIIRIKPYNYEKISLFLLVSLLMVDWSVLWTSIANVFEMTIIPWLCCQLIGWAAILVLGTLKSNKIPSLILAGEGIDVSILFKFMVGQVEASQIDKKEIKFVSKKEIGNPWKNILAQDEEKLELKVEDDPSQVKISNSIDYENDALKKDETARIATARKFI</sequence>
<evidence type="ECO:0000256" key="4">
    <source>
        <dbReference type="ARBA" id="ARBA00023040"/>
    </source>
</evidence>